<sequence length="182" mass="20370">MKILNCILTNTDIEYPEVGTKYGFGKTADDVHTGVNIKCKNVYSICDGVVIDSAKYIDGNMVLIQYDKTICFLYSMIRESFVVPGQLVRKGTILGTTDDFLHFEYLRTDNNPLSVTFIYKSVALHPNDPIHVLDGSYDFYSSTESKYSNYALEGDYSTEIITDFSKLPPSFLAETASMGEGE</sequence>
<feature type="domain" description="M23ase beta-sheet core" evidence="3">
    <location>
        <begin position="31"/>
        <end position="98"/>
    </location>
</feature>
<dbReference type="GO" id="GO:0003824">
    <property type="term" value="F:catalytic activity"/>
    <property type="evidence" value="ECO:0007669"/>
    <property type="project" value="UniProtKB-KW"/>
</dbReference>
<evidence type="ECO:0000256" key="2">
    <source>
        <dbReference type="ARBA" id="ARBA00022638"/>
    </source>
</evidence>
<dbReference type="InterPro" id="IPR016047">
    <property type="entry name" value="M23ase_b-sheet_dom"/>
</dbReference>
<dbReference type="InterPro" id="IPR011055">
    <property type="entry name" value="Dup_hybrid_motif"/>
</dbReference>
<dbReference type="Pfam" id="PF01551">
    <property type="entry name" value="Peptidase_M23"/>
    <property type="match status" value="1"/>
</dbReference>
<evidence type="ECO:0000259" key="3">
    <source>
        <dbReference type="Pfam" id="PF01551"/>
    </source>
</evidence>
<evidence type="ECO:0000256" key="1">
    <source>
        <dbReference type="ARBA" id="ARBA00022529"/>
    </source>
</evidence>
<keyword evidence="2" id="KW-0081">Bacteriolytic enzyme</keyword>
<evidence type="ECO:0000313" key="4">
    <source>
        <dbReference type="EMBL" id="DAF92098.1"/>
    </source>
</evidence>
<reference evidence="4" key="1">
    <citation type="journal article" date="2021" name="Proc. Natl. Acad. Sci. U.S.A.">
        <title>A Catalog of Tens of Thousands of Viruses from Human Metagenomes Reveals Hidden Associations with Chronic Diseases.</title>
        <authorList>
            <person name="Tisza M.J."/>
            <person name="Buck C.B."/>
        </authorList>
    </citation>
    <scope>NUCLEOTIDE SEQUENCE</scope>
    <source>
        <strain evidence="4">CtgN495</strain>
    </source>
</reference>
<dbReference type="GO" id="GO:0042742">
    <property type="term" value="P:defense response to bacterium"/>
    <property type="evidence" value="ECO:0007669"/>
    <property type="project" value="UniProtKB-KW"/>
</dbReference>
<protein>
    <submittedName>
        <fullName evidence="4">Peptidase</fullName>
    </submittedName>
</protein>
<dbReference type="EMBL" id="BK016063">
    <property type="protein sequence ID" value="DAF92098.1"/>
    <property type="molecule type" value="Genomic_DNA"/>
</dbReference>
<name>A0A8S5UCH1_9CAUD</name>
<dbReference type="Gene3D" id="2.70.70.10">
    <property type="entry name" value="Glucose Permease (Domain IIA)"/>
    <property type="match status" value="1"/>
</dbReference>
<accession>A0A8S5UCH1</accession>
<dbReference type="GO" id="GO:0031640">
    <property type="term" value="P:killing of cells of another organism"/>
    <property type="evidence" value="ECO:0007669"/>
    <property type="project" value="UniProtKB-KW"/>
</dbReference>
<dbReference type="SUPFAM" id="SSF51261">
    <property type="entry name" value="Duplicated hybrid motif"/>
    <property type="match status" value="1"/>
</dbReference>
<keyword evidence="1" id="KW-0929">Antimicrobial</keyword>
<organism evidence="4">
    <name type="scientific">Siphoviridae sp. ctgN495</name>
    <dbReference type="NCBI Taxonomy" id="2825608"/>
    <lineage>
        <taxon>Viruses</taxon>
        <taxon>Duplodnaviria</taxon>
        <taxon>Heunggongvirae</taxon>
        <taxon>Uroviricota</taxon>
        <taxon>Caudoviricetes</taxon>
    </lineage>
</organism>
<dbReference type="CDD" id="cd12797">
    <property type="entry name" value="M23_peptidase"/>
    <property type="match status" value="1"/>
</dbReference>
<proteinExistence type="predicted"/>